<dbReference type="CDD" id="cd12108">
    <property type="entry name" value="Hr-like"/>
    <property type="match status" value="1"/>
</dbReference>
<dbReference type="GO" id="GO:0015658">
    <property type="term" value="F:branched-chain amino acid transmembrane transporter activity"/>
    <property type="evidence" value="ECO:0007669"/>
    <property type="project" value="TreeGrafter"/>
</dbReference>
<comment type="similarity">
    <text evidence="1">Belongs to the ABC transporter superfamily.</text>
</comment>
<evidence type="ECO:0000256" key="3">
    <source>
        <dbReference type="ARBA" id="ARBA00022741"/>
    </source>
</evidence>
<dbReference type="GO" id="GO:0005524">
    <property type="term" value="F:ATP binding"/>
    <property type="evidence" value="ECO:0007669"/>
    <property type="project" value="UniProtKB-KW"/>
</dbReference>
<dbReference type="SMART" id="SM00382">
    <property type="entry name" value="AAA"/>
    <property type="match status" value="1"/>
</dbReference>
<evidence type="ECO:0000256" key="1">
    <source>
        <dbReference type="ARBA" id="ARBA00005417"/>
    </source>
</evidence>
<comment type="caution">
    <text evidence="7">The sequence shown here is derived from an EMBL/GenBank/DDBJ whole genome shotgun (WGS) entry which is preliminary data.</text>
</comment>
<keyword evidence="8" id="KW-1185">Reference proteome</keyword>
<evidence type="ECO:0000256" key="4">
    <source>
        <dbReference type="ARBA" id="ARBA00022840"/>
    </source>
</evidence>
<dbReference type="Gene3D" id="3.40.50.300">
    <property type="entry name" value="P-loop containing nucleotide triphosphate hydrolases"/>
    <property type="match status" value="1"/>
</dbReference>
<keyword evidence="5" id="KW-0029">Amino-acid transport</keyword>
<dbReference type="InterPro" id="IPR027417">
    <property type="entry name" value="P-loop_NTPase"/>
</dbReference>
<dbReference type="EMBL" id="RXMA01000014">
    <property type="protein sequence ID" value="RTR18636.1"/>
    <property type="molecule type" value="Genomic_DNA"/>
</dbReference>
<dbReference type="Pfam" id="PF00005">
    <property type="entry name" value="ABC_tran"/>
    <property type="match status" value="1"/>
</dbReference>
<dbReference type="PROSITE" id="PS50893">
    <property type="entry name" value="ABC_TRANSPORTER_2"/>
    <property type="match status" value="1"/>
</dbReference>
<evidence type="ECO:0000313" key="7">
    <source>
        <dbReference type="EMBL" id="RTR18636.1"/>
    </source>
</evidence>
<dbReference type="AlphaFoldDB" id="A0A431VEZ9"/>
<proteinExistence type="inferred from homology"/>
<dbReference type="InterPro" id="IPR052156">
    <property type="entry name" value="BCAA_Transport_ATP-bd_LivF"/>
</dbReference>
<dbReference type="RefSeq" id="WP_126617014.1">
    <property type="nucleotide sequence ID" value="NZ_JBHUCY010000009.1"/>
</dbReference>
<dbReference type="CDD" id="cd03224">
    <property type="entry name" value="ABC_TM1139_LivF_branched"/>
    <property type="match status" value="1"/>
</dbReference>
<evidence type="ECO:0000259" key="6">
    <source>
        <dbReference type="PROSITE" id="PS50893"/>
    </source>
</evidence>
<dbReference type="Proteomes" id="UP000277007">
    <property type="component" value="Unassembled WGS sequence"/>
</dbReference>
<gene>
    <name evidence="7" type="ORF">EJ903_15475</name>
</gene>
<dbReference type="Pfam" id="PF01814">
    <property type="entry name" value="Hemerythrin"/>
    <property type="match status" value="1"/>
</dbReference>
<dbReference type="SUPFAM" id="SSF52540">
    <property type="entry name" value="P-loop containing nucleoside triphosphate hydrolases"/>
    <property type="match status" value="1"/>
</dbReference>
<dbReference type="GO" id="GO:0015807">
    <property type="term" value="P:L-amino acid transport"/>
    <property type="evidence" value="ECO:0007669"/>
    <property type="project" value="TreeGrafter"/>
</dbReference>
<dbReference type="InterPro" id="IPR017871">
    <property type="entry name" value="ABC_transporter-like_CS"/>
</dbReference>
<protein>
    <submittedName>
        <fullName evidence="7">ATP-binding cassette domain-containing protein</fullName>
    </submittedName>
</protein>
<dbReference type="PANTHER" id="PTHR43820:SF4">
    <property type="entry name" value="HIGH-AFFINITY BRANCHED-CHAIN AMINO ACID TRANSPORT ATP-BINDING PROTEIN LIVF"/>
    <property type="match status" value="1"/>
</dbReference>
<dbReference type="GO" id="GO:0016887">
    <property type="term" value="F:ATP hydrolysis activity"/>
    <property type="evidence" value="ECO:0007669"/>
    <property type="project" value="InterPro"/>
</dbReference>
<organism evidence="7 8">
    <name type="scientific">Azospirillum griseum</name>
    <dbReference type="NCBI Taxonomy" id="2496639"/>
    <lineage>
        <taxon>Bacteria</taxon>
        <taxon>Pseudomonadati</taxon>
        <taxon>Pseudomonadota</taxon>
        <taxon>Alphaproteobacteria</taxon>
        <taxon>Rhodospirillales</taxon>
        <taxon>Azospirillaceae</taxon>
        <taxon>Azospirillum</taxon>
    </lineage>
</organism>
<accession>A0A431VEZ9</accession>
<evidence type="ECO:0000313" key="8">
    <source>
        <dbReference type="Proteomes" id="UP000277007"/>
    </source>
</evidence>
<dbReference type="InterPro" id="IPR012312">
    <property type="entry name" value="Hemerythrin-like"/>
</dbReference>
<dbReference type="InterPro" id="IPR003439">
    <property type="entry name" value="ABC_transporter-like_ATP-bd"/>
</dbReference>
<evidence type="ECO:0000256" key="5">
    <source>
        <dbReference type="ARBA" id="ARBA00022970"/>
    </source>
</evidence>
<keyword evidence="4 7" id="KW-0067">ATP-binding</keyword>
<dbReference type="InterPro" id="IPR003593">
    <property type="entry name" value="AAA+_ATPase"/>
</dbReference>
<reference evidence="7 8" key="1">
    <citation type="submission" date="2018-12" db="EMBL/GenBank/DDBJ databases">
        <authorList>
            <person name="Yang Y."/>
        </authorList>
    </citation>
    <scope>NUCLEOTIDE SEQUENCE [LARGE SCALE GENOMIC DNA]</scope>
    <source>
        <strain evidence="7 8">L-25-5w-1</strain>
    </source>
</reference>
<dbReference type="Gene3D" id="1.20.120.520">
    <property type="entry name" value="nmb1532 protein domain like"/>
    <property type="match status" value="1"/>
</dbReference>
<dbReference type="PANTHER" id="PTHR43820">
    <property type="entry name" value="HIGH-AFFINITY BRANCHED-CHAIN AMINO ACID TRANSPORT ATP-BINDING PROTEIN LIVF"/>
    <property type="match status" value="1"/>
</dbReference>
<feature type="domain" description="ABC transporter" evidence="6">
    <location>
        <begin position="211"/>
        <end position="442"/>
    </location>
</feature>
<sequence length="442" mass="48218">MRALAIIAAEHRNMRLVAGALSVLGDRFATGSADEASLHTVELVADYFEAYGDHCHHARETDVLFARMRARSDQGTAMLDRLDQEHQGAHRHLARLRHFASNPNRYDVKNLTDLAAEIRHFRQHLDDHLRVEEEDCFPLASAVLTAEDWTAIDAAFAARSDPLDHADPAETVALLRARITQLLPSPEGFGARTDHAPIALKPPSAPGEALLAVDGLTSAYSRIQVLHGVSIQVAAGQLVALVGANGAGKTTLLRCISGVQPVTAGSVRMQGKPITDARPDARVRAGLCQVPEGRHVFAPMTIEDNLRMGAYTRPTDEIRERLEEVFTLFPILRERRDQPAGVLSGGQQQMVALGRALMGKPTLLLLDEPSMGLAPLIVADIFRIVRMLRDAGMTILLVEQNARAALSIADHAYVMESGRIALQGPGRDLLKNDEVRRAYLGM</sequence>
<evidence type="ECO:0000256" key="2">
    <source>
        <dbReference type="ARBA" id="ARBA00022448"/>
    </source>
</evidence>
<keyword evidence="3" id="KW-0547">Nucleotide-binding</keyword>
<name>A0A431VEZ9_9PROT</name>
<keyword evidence="2" id="KW-0813">Transport</keyword>
<dbReference type="OrthoDB" id="9775250at2"/>
<dbReference type="PROSITE" id="PS00211">
    <property type="entry name" value="ABC_TRANSPORTER_1"/>
    <property type="match status" value="1"/>
</dbReference>